<evidence type="ECO:0000313" key="2">
    <source>
        <dbReference type="Proteomes" id="UP000499080"/>
    </source>
</evidence>
<dbReference type="PANTHER" id="PTHR33327">
    <property type="entry name" value="ENDONUCLEASE"/>
    <property type="match status" value="1"/>
</dbReference>
<protein>
    <submittedName>
        <fullName evidence="1">Uncharacterized protein</fullName>
    </submittedName>
</protein>
<accession>A0A4Y2ERX2</accession>
<dbReference type="AlphaFoldDB" id="A0A4Y2ERX2"/>
<dbReference type="PANTHER" id="PTHR33327:SF3">
    <property type="entry name" value="RNA-DIRECTED DNA POLYMERASE"/>
    <property type="match status" value="1"/>
</dbReference>
<dbReference type="OrthoDB" id="6431310at2759"/>
<proteinExistence type="predicted"/>
<gene>
    <name evidence="1" type="ORF">AVEN_198455_1</name>
</gene>
<dbReference type="EMBL" id="BGPR01000688">
    <property type="protein sequence ID" value="GBM31591.1"/>
    <property type="molecule type" value="Genomic_DNA"/>
</dbReference>
<organism evidence="1 2">
    <name type="scientific">Araneus ventricosus</name>
    <name type="common">Orbweaver spider</name>
    <name type="synonym">Epeira ventricosa</name>
    <dbReference type="NCBI Taxonomy" id="182803"/>
    <lineage>
        <taxon>Eukaryota</taxon>
        <taxon>Metazoa</taxon>
        <taxon>Ecdysozoa</taxon>
        <taxon>Arthropoda</taxon>
        <taxon>Chelicerata</taxon>
        <taxon>Arachnida</taxon>
        <taxon>Araneae</taxon>
        <taxon>Araneomorphae</taxon>
        <taxon>Entelegynae</taxon>
        <taxon>Araneoidea</taxon>
        <taxon>Araneidae</taxon>
        <taxon>Araneus</taxon>
    </lineage>
</organism>
<comment type="caution">
    <text evidence="1">The sequence shown here is derived from an EMBL/GenBank/DDBJ whole genome shotgun (WGS) entry which is preliminary data.</text>
</comment>
<evidence type="ECO:0000313" key="1">
    <source>
        <dbReference type="EMBL" id="GBM31591.1"/>
    </source>
</evidence>
<sequence length="227" mass="24997">MLTFSKAILEKLTPFIFPRWSLNCVCGGKSTIIVKRDSCSGLTANVIYDDHRKKEEYPKSSQVLTEKLCRRVQQCCSCATALLTLENLKPPGSDKYTTSKNRFIELHSESEASKIRTLLQGLELGDKRPSQLLTRMGILAGDIVGEPLLKSLWLRGLPNSTQTFLAGFSEDLAGLASVLDKISDFPNHSDINAVHVTPLTSDARVTQLEQQVAQLTTLVGEITSTIC</sequence>
<name>A0A4Y2ERX2_ARAVE</name>
<dbReference type="Proteomes" id="UP000499080">
    <property type="component" value="Unassembled WGS sequence"/>
</dbReference>
<keyword evidence="2" id="KW-1185">Reference proteome</keyword>
<reference evidence="1 2" key="1">
    <citation type="journal article" date="2019" name="Sci. Rep.">
        <title>Orb-weaving spider Araneus ventricosus genome elucidates the spidroin gene catalogue.</title>
        <authorList>
            <person name="Kono N."/>
            <person name="Nakamura H."/>
            <person name="Ohtoshi R."/>
            <person name="Moran D.A.P."/>
            <person name="Shinohara A."/>
            <person name="Yoshida Y."/>
            <person name="Fujiwara M."/>
            <person name="Mori M."/>
            <person name="Tomita M."/>
            <person name="Arakawa K."/>
        </authorList>
    </citation>
    <scope>NUCLEOTIDE SEQUENCE [LARGE SCALE GENOMIC DNA]</scope>
</reference>